<reference evidence="1" key="1">
    <citation type="submission" date="2018-08" db="EMBL/GenBank/DDBJ databases">
        <authorList>
            <person name="Jin W."/>
            <person name="Wang H."/>
            <person name="Yang Y."/>
            <person name="Li M."/>
            <person name="Liu J."/>
        </authorList>
    </citation>
    <scope>NUCLEOTIDE SEQUENCE</scope>
    <source>
        <strain evidence="1">AESS21</strain>
    </source>
</reference>
<proteinExistence type="predicted"/>
<name>A0A944C581_9HYPH</name>
<accession>A0A944C581</accession>
<dbReference type="Proteomes" id="UP000705379">
    <property type="component" value="Unassembled WGS sequence"/>
</dbReference>
<evidence type="ECO:0000313" key="1">
    <source>
        <dbReference type="EMBL" id="MBS8258585.1"/>
    </source>
</evidence>
<organism evidence="1 2">
    <name type="scientific">Roseibium polysiphoniae</name>
    <dbReference type="NCBI Taxonomy" id="2571221"/>
    <lineage>
        <taxon>Bacteria</taxon>
        <taxon>Pseudomonadati</taxon>
        <taxon>Pseudomonadota</taxon>
        <taxon>Alphaproteobacteria</taxon>
        <taxon>Hyphomicrobiales</taxon>
        <taxon>Stappiaceae</taxon>
        <taxon>Roseibium</taxon>
    </lineage>
</organism>
<dbReference type="AlphaFoldDB" id="A0A944C581"/>
<comment type="caution">
    <text evidence="1">The sequence shown here is derived from an EMBL/GenBank/DDBJ whole genome shotgun (WGS) entry which is preliminary data.</text>
</comment>
<protein>
    <submittedName>
        <fullName evidence="1">Uncharacterized protein</fullName>
    </submittedName>
</protein>
<dbReference type="EMBL" id="QTKU01000001">
    <property type="protein sequence ID" value="MBS8258585.1"/>
    <property type="molecule type" value="Genomic_DNA"/>
</dbReference>
<gene>
    <name evidence="1" type="ORF">DYI23_00005</name>
</gene>
<sequence>MTVPIAILQMRQGARLPASTSWLWVQAGGSIWVDTPVPAALGNLEPMLLQRLIPSPRRARVRVFDERDPFLHGKFGLCLSTQMDWASLKYRVGMHFNH</sequence>
<reference evidence="1" key="2">
    <citation type="journal article" date="2021" name="Microorganisms">
        <title>Bacterial Dimethylsulfoniopropionate Biosynthesis in the East China Sea.</title>
        <authorList>
            <person name="Liu J."/>
            <person name="Zhang Y."/>
            <person name="Liu J."/>
            <person name="Zhong H."/>
            <person name="Williams B.T."/>
            <person name="Zheng Y."/>
            <person name="Curson A.R.J."/>
            <person name="Sun C."/>
            <person name="Sun H."/>
            <person name="Song D."/>
            <person name="Wagner Mackenzie B."/>
            <person name="Bermejo Martinez A."/>
            <person name="Todd J.D."/>
            <person name="Zhang X.H."/>
        </authorList>
    </citation>
    <scope>NUCLEOTIDE SEQUENCE</scope>
    <source>
        <strain evidence="1">AESS21</strain>
    </source>
</reference>
<evidence type="ECO:0000313" key="2">
    <source>
        <dbReference type="Proteomes" id="UP000705379"/>
    </source>
</evidence>